<protein>
    <submittedName>
        <fullName evidence="5">Catabolite control protein B</fullName>
    </submittedName>
</protein>
<accession>A0A0R2FVY9</accession>
<evidence type="ECO:0000259" key="4">
    <source>
        <dbReference type="PROSITE" id="PS50932"/>
    </source>
</evidence>
<proteinExistence type="predicted"/>
<dbReference type="Pfam" id="PF00532">
    <property type="entry name" value="Peripla_BP_1"/>
    <property type="match status" value="1"/>
</dbReference>
<keyword evidence="3" id="KW-0804">Transcription</keyword>
<dbReference type="GO" id="GO:0003700">
    <property type="term" value="F:DNA-binding transcription factor activity"/>
    <property type="evidence" value="ECO:0007669"/>
    <property type="project" value="TreeGrafter"/>
</dbReference>
<feature type="domain" description="HTH lacI-type" evidence="4">
    <location>
        <begin position="1"/>
        <end position="36"/>
    </location>
</feature>
<dbReference type="InterPro" id="IPR010982">
    <property type="entry name" value="Lambda_DNA-bd_dom_sf"/>
</dbReference>
<reference evidence="5 6" key="1">
    <citation type="journal article" date="2015" name="Genome Announc.">
        <title>Expanding the biotechnology potential of lactobacilli through comparative genomics of 213 strains and associated genera.</title>
        <authorList>
            <person name="Sun Z."/>
            <person name="Harris H.M."/>
            <person name="McCann A."/>
            <person name="Guo C."/>
            <person name="Argimon S."/>
            <person name="Zhang W."/>
            <person name="Yang X."/>
            <person name="Jeffery I.B."/>
            <person name="Cooney J.C."/>
            <person name="Kagawa T.F."/>
            <person name="Liu W."/>
            <person name="Song Y."/>
            <person name="Salvetti E."/>
            <person name="Wrobel A."/>
            <person name="Rasinkangas P."/>
            <person name="Parkhill J."/>
            <person name="Rea M.C."/>
            <person name="O'Sullivan O."/>
            <person name="Ritari J."/>
            <person name="Douillard F.P."/>
            <person name="Paul Ross R."/>
            <person name="Yang R."/>
            <person name="Briner A.E."/>
            <person name="Felis G.E."/>
            <person name="de Vos W.M."/>
            <person name="Barrangou R."/>
            <person name="Klaenhammer T.R."/>
            <person name="Caufield P.W."/>
            <person name="Cui Y."/>
            <person name="Zhang H."/>
            <person name="O'Toole P.W."/>
        </authorList>
    </citation>
    <scope>NUCLEOTIDE SEQUENCE [LARGE SCALE GENOMIC DNA]</scope>
    <source>
        <strain evidence="5 6">DSM 13344</strain>
    </source>
</reference>
<evidence type="ECO:0000256" key="1">
    <source>
        <dbReference type="ARBA" id="ARBA00023015"/>
    </source>
</evidence>
<keyword evidence="6" id="KW-1185">Reference proteome</keyword>
<dbReference type="STRING" id="81857.IV38_GL001315"/>
<dbReference type="EMBL" id="JQAZ01000003">
    <property type="protein sequence ID" value="KRN31819.1"/>
    <property type="molecule type" value="Genomic_DNA"/>
</dbReference>
<dbReference type="PANTHER" id="PTHR30146:SF105">
    <property type="entry name" value="CATABOLITE CONTROL PROTEIN B"/>
    <property type="match status" value="1"/>
</dbReference>
<name>A0A0R2FVY9_9LACO</name>
<dbReference type="InterPro" id="IPR000843">
    <property type="entry name" value="HTH_LacI"/>
</dbReference>
<organism evidence="5 6">
    <name type="scientific">Lactobacillus selangorensis</name>
    <dbReference type="NCBI Taxonomy" id="81857"/>
    <lineage>
        <taxon>Bacteria</taxon>
        <taxon>Bacillati</taxon>
        <taxon>Bacillota</taxon>
        <taxon>Bacilli</taxon>
        <taxon>Lactobacillales</taxon>
        <taxon>Lactobacillaceae</taxon>
        <taxon>Lactobacillus</taxon>
    </lineage>
</organism>
<evidence type="ECO:0000313" key="5">
    <source>
        <dbReference type="EMBL" id="KRN31819.1"/>
    </source>
</evidence>
<dbReference type="AlphaFoldDB" id="A0A0R2FVY9"/>
<dbReference type="Gene3D" id="1.10.260.40">
    <property type="entry name" value="lambda repressor-like DNA-binding domains"/>
    <property type="match status" value="1"/>
</dbReference>
<dbReference type="GO" id="GO:0000976">
    <property type="term" value="F:transcription cis-regulatory region binding"/>
    <property type="evidence" value="ECO:0007669"/>
    <property type="project" value="TreeGrafter"/>
</dbReference>
<keyword evidence="1" id="KW-0805">Transcription regulation</keyword>
<dbReference type="InterPro" id="IPR001761">
    <property type="entry name" value="Peripla_BP/Lac1_sug-bd_dom"/>
</dbReference>
<dbReference type="InterPro" id="IPR028082">
    <property type="entry name" value="Peripla_BP_I"/>
</dbReference>
<evidence type="ECO:0000313" key="6">
    <source>
        <dbReference type="Proteomes" id="UP000051645"/>
    </source>
</evidence>
<dbReference type="PANTHER" id="PTHR30146">
    <property type="entry name" value="LACI-RELATED TRANSCRIPTIONAL REPRESSOR"/>
    <property type="match status" value="1"/>
</dbReference>
<comment type="caution">
    <text evidence="5">The sequence shown here is derived from an EMBL/GenBank/DDBJ whole genome shotgun (WGS) entry which is preliminary data.</text>
</comment>
<sequence>MLNHPDKVALATRQEIEAAMRKLDYHRNEMARELSQGRSHRIGVVLPIADTAYFQKLINAMLLAAFDQQYQVVLLPTHYKESLEYQYLGLLEHHGVEGLIFASRALPLDKIAAYASYGPIVCCEDTTGYPISSVTVDRETSLVQVMQAIQKMGGQRLGLTLDRPESESPSSRLTFEAYRTVFHQEPRPEQIVSNVLYMDDGVQAAGQFFSHKVKPTIILSNGDEIAGGIIGYLKHNHETCAVIGQENMPISWSMDFSTIDNRLDQIGKTAVQMVIDREVRHKKFSARFIPRGDLAKVITGNTERRSFE</sequence>
<evidence type="ECO:0000256" key="2">
    <source>
        <dbReference type="ARBA" id="ARBA00023125"/>
    </source>
</evidence>
<evidence type="ECO:0000256" key="3">
    <source>
        <dbReference type="ARBA" id="ARBA00023163"/>
    </source>
</evidence>
<dbReference type="SUPFAM" id="SSF47413">
    <property type="entry name" value="lambda repressor-like DNA-binding domains"/>
    <property type="match status" value="1"/>
</dbReference>
<dbReference type="SUPFAM" id="SSF53822">
    <property type="entry name" value="Periplasmic binding protein-like I"/>
    <property type="match status" value="1"/>
</dbReference>
<dbReference type="SMART" id="SM00354">
    <property type="entry name" value="HTH_LACI"/>
    <property type="match status" value="1"/>
</dbReference>
<dbReference type="PROSITE" id="PS50932">
    <property type="entry name" value="HTH_LACI_2"/>
    <property type="match status" value="1"/>
</dbReference>
<dbReference type="Gene3D" id="3.40.50.2300">
    <property type="match status" value="2"/>
</dbReference>
<keyword evidence="2" id="KW-0238">DNA-binding</keyword>
<gene>
    <name evidence="5" type="ORF">IV40_GL001102</name>
</gene>
<dbReference type="CDD" id="cd01392">
    <property type="entry name" value="HTH_LacI"/>
    <property type="match status" value="1"/>
</dbReference>
<dbReference type="CDD" id="cd06286">
    <property type="entry name" value="PBP1_CcpB-like"/>
    <property type="match status" value="1"/>
</dbReference>
<dbReference type="Proteomes" id="UP000051645">
    <property type="component" value="Unassembled WGS sequence"/>
</dbReference>
<dbReference type="PATRIC" id="fig|81857.4.peg.1116"/>